<accession>A0ABQ5TG80</accession>
<dbReference type="EMBL" id="BSKO01000001">
    <property type="protein sequence ID" value="GLO64604.1"/>
    <property type="molecule type" value="Genomic_DNA"/>
</dbReference>
<dbReference type="PANTHER" id="PTHR43616:SF5">
    <property type="entry name" value="GLYCEROL DEHYDROGENASE 1"/>
    <property type="match status" value="1"/>
</dbReference>
<keyword evidence="7" id="KW-0443">Lipid metabolism</keyword>
<dbReference type="Gene3D" id="1.20.1090.10">
    <property type="entry name" value="Dehydroquinate synthase-like - alpha domain"/>
    <property type="match status" value="1"/>
</dbReference>
<comment type="caution">
    <text evidence="10">The sequence shown here is derived from an EMBL/GenBank/DDBJ whole genome shotgun (WGS) entry which is preliminary data.</text>
</comment>
<keyword evidence="9" id="KW-1208">Phospholipid metabolism</keyword>
<keyword evidence="1" id="KW-0963">Cytoplasm</keyword>
<organism evidence="10 11">
    <name type="scientific">Oceanobacillus kimchii</name>
    <dbReference type="NCBI Taxonomy" id="746691"/>
    <lineage>
        <taxon>Bacteria</taxon>
        <taxon>Bacillati</taxon>
        <taxon>Bacillota</taxon>
        <taxon>Bacilli</taxon>
        <taxon>Bacillales</taxon>
        <taxon>Bacillaceae</taxon>
        <taxon>Oceanobacillus</taxon>
    </lineage>
</organism>
<dbReference type="InterPro" id="IPR016205">
    <property type="entry name" value="Glycerol_DH"/>
</dbReference>
<keyword evidence="3" id="KW-0479">Metal-binding</keyword>
<dbReference type="SUPFAM" id="SSF56796">
    <property type="entry name" value="Dehydroquinate synthase-like"/>
    <property type="match status" value="1"/>
</dbReference>
<keyword evidence="5" id="KW-0560">Oxidoreductase</keyword>
<evidence type="ECO:0000256" key="1">
    <source>
        <dbReference type="ARBA" id="ARBA00022490"/>
    </source>
</evidence>
<dbReference type="Gene3D" id="3.40.50.1970">
    <property type="match status" value="1"/>
</dbReference>
<reference evidence="10 11" key="1">
    <citation type="submission" date="2023-02" db="EMBL/GenBank/DDBJ databases">
        <title>Oceanobacillus kimchii IFOP_LL358 isolated form Alexandrium catenella lab strain.</title>
        <authorList>
            <person name="Gajardo G."/>
            <person name="Ueki S."/>
            <person name="Maruyama F."/>
        </authorList>
    </citation>
    <scope>NUCLEOTIDE SEQUENCE [LARGE SCALE GENOMIC DNA]</scope>
    <source>
        <strain evidence="10 11">IFOP_LL358</strain>
    </source>
</reference>
<keyword evidence="8" id="KW-0594">Phospholipid biosynthesis</keyword>
<protein>
    <submittedName>
        <fullName evidence="10">Glycerol-1-phosphate dehydrogenase [NAD(P)+]</fullName>
    </submittedName>
</protein>
<keyword evidence="6" id="KW-0520">NAD</keyword>
<evidence type="ECO:0000256" key="5">
    <source>
        <dbReference type="ARBA" id="ARBA00023002"/>
    </source>
</evidence>
<keyword evidence="2" id="KW-0444">Lipid biosynthesis</keyword>
<dbReference type="Pfam" id="PF13685">
    <property type="entry name" value="Fe-ADH_2"/>
    <property type="match status" value="1"/>
</dbReference>
<dbReference type="CDD" id="cd08175">
    <property type="entry name" value="G1PDH"/>
    <property type="match status" value="1"/>
</dbReference>
<dbReference type="RefSeq" id="WP_317957629.1">
    <property type="nucleotide sequence ID" value="NZ_BSKO01000001.1"/>
</dbReference>
<evidence type="ECO:0000256" key="4">
    <source>
        <dbReference type="ARBA" id="ARBA00022857"/>
    </source>
</evidence>
<evidence type="ECO:0000256" key="9">
    <source>
        <dbReference type="ARBA" id="ARBA00023264"/>
    </source>
</evidence>
<evidence type="ECO:0000256" key="8">
    <source>
        <dbReference type="ARBA" id="ARBA00023209"/>
    </source>
</evidence>
<evidence type="ECO:0000256" key="3">
    <source>
        <dbReference type="ARBA" id="ARBA00022723"/>
    </source>
</evidence>
<gene>
    <name evidence="10" type="primary">egsA</name>
    <name evidence="10" type="ORF">MACH08_03880</name>
</gene>
<evidence type="ECO:0000256" key="2">
    <source>
        <dbReference type="ARBA" id="ARBA00022516"/>
    </source>
</evidence>
<evidence type="ECO:0000313" key="11">
    <source>
        <dbReference type="Proteomes" id="UP001275436"/>
    </source>
</evidence>
<dbReference type="Proteomes" id="UP001275436">
    <property type="component" value="Unassembled WGS sequence"/>
</dbReference>
<proteinExistence type="predicted"/>
<evidence type="ECO:0000313" key="10">
    <source>
        <dbReference type="EMBL" id="GLO64604.1"/>
    </source>
</evidence>
<sequence length="400" mass="44575">MVSLEKINILAQNLNLEHVELPSIFLGQGVIKEITEYLKQKEFQHITIVVDNNTYEAAGNRIKSNVINEGIEVNVVVLTDNEHQQVIADEQTLVELFTKTSVYTDVYIAVGSGTIHDIIRFCAYYMKLPFISVPTAASVDGFTSKGAPVILKGVKKTLQTSSPIAVFADTNILANSPKELTAAGFGDMIAKYTSLIDWKISAWIANEPYNQQAADITKASLQLCVDHREEIADRSSYGLEILMKALIESGLVMLLLNYSRPASGAEHHLSHYWEMSLLEKDKKQLLHGAKVGVASTIIINEYKNELATKSFDSFIGTTFEQQLKQHWLEIMTLIDKLPSVKEVAEMLSLVHGPSTVEELGLEKELVLESLQNAHTLRERCTGLFLLNTLSTHNRIIGYEL</sequence>
<evidence type="ECO:0000256" key="7">
    <source>
        <dbReference type="ARBA" id="ARBA00023098"/>
    </source>
</evidence>
<keyword evidence="11" id="KW-1185">Reference proteome</keyword>
<dbReference type="PANTHER" id="PTHR43616">
    <property type="entry name" value="GLYCEROL DEHYDROGENASE"/>
    <property type="match status" value="1"/>
</dbReference>
<evidence type="ECO:0000256" key="6">
    <source>
        <dbReference type="ARBA" id="ARBA00023027"/>
    </source>
</evidence>
<name>A0ABQ5TG80_9BACI</name>
<keyword evidence="4" id="KW-0521">NADP</keyword>
<dbReference type="InterPro" id="IPR032837">
    <property type="entry name" value="G1PDH"/>
</dbReference>